<keyword evidence="3" id="KW-1185">Reference proteome</keyword>
<name>A0AAP0BP84_9ASPA</name>
<dbReference type="AlphaFoldDB" id="A0AAP0BP84"/>
<dbReference type="Proteomes" id="UP001418222">
    <property type="component" value="Unassembled WGS sequence"/>
</dbReference>
<protein>
    <submittedName>
        <fullName evidence="2">Uncharacterized protein</fullName>
    </submittedName>
</protein>
<organism evidence="2 3">
    <name type="scientific">Platanthera zijinensis</name>
    <dbReference type="NCBI Taxonomy" id="2320716"/>
    <lineage>
        <taxon>Eukaryota</taxon>
        <taxon>Viridiplantae</taxon>
        <taxon>Streptophyta</taxon>
        <taxon>Embryophyta</taxon>
        <taxon>Tracheophyta</taxon>
        <taxon>Spermatophyta</taxon>
        <taxon>Magnoliopsida</taxon>
        <taxon>Liliopsida</taxon>
        <taxon>Asparagales</taxon>
        <taxon>Orchidaceae</taxon>
        <taxon>Orchidoideae</taxon>
        <taxon>Orchideae</taxon>
        <taxon>Orchidinae</taxon>
        <taxon>Platanthera</taxon>
    </lineage>
</organism>
<evidence type="ECO:0000256" key="1">
    <source>
        <dbReference type="SAM" id="MobiDB-lite"/>
    </source>
</evidence>
<dbReference type="EMBL" id="JBBWWQ010000006">
    <property type="protein sequence ID" value="KAK8944831.1"/>
    <property type="molecule type" value="Genomic_DNA"/>
</dbReference>
<proteinExistence type="predicted"/>
<evidence type="ECO:0000313" key="2">
    <source>
        <dbReference type="EMBL" id="KAK8944831.1"/>
    </source>
</evidence>
<accession>A0AAP0BP84</accession>
<gene>
    <name evidence="2" type="ORF">KSP39_PZI007836</name>
</gene>
<feature type="compositionally biased region" description="Polar residues" evidence="1">
    <location>
        <begin position="1"/>
        <end position="18"/>
    </location>
</feature>
<reference evidence="2 3" key="1">
    <citation type="journal article" date="2022" name="Nat. Plants">
        <title>Genomes of leafy and leafless Platanthera orchids illuminate the evolution of mycoheterotrophy.</title>
        <authorList>
            <person name="Li M.H."/>
            <person name="Liu K.W."/>
            <person name="Li Z."/>
            <person name="Lu H.C."/>
            <person name="Ye Q.L."/>
            <person name="Zhang D."/>
            <person name="Wang J.Y."/>
            <person name="Li Y.F."/>
            <person name="Zhong Z.M."/>
            <person name="Liu X."/>
            <person name="Yu X."/>
            <person name="Liu D.K."/>
            <person name="Tu X.D."/>
            <person name="Liu B."/>
            <person name="Hao Y."/>
            <person name="Liao X.Y."/>
            <person name="Jiang Y.T."/>
            <person name="Sun W.H."/>
            <person name="Chen J."/>
            <person name="Chen Y.Q."/>
            <person name="Ai Y."/>
            <person name="Zhai J.W."/>
            <person name="Wu S.S."/>
            <person name="Zhou Z."/>
            <person name="Hsiao Y.Y."/>
            <person name="Wu W.L."/>
            <person name="Chen Y.Y."/>
            <person name="Lin Y.F."/>
            <person name="Hsu J.L."/>
            <person name="Li C.Y."/>
            <person name="Wang Z.W."/>
            <person name="Zhao X."/>
            <person name="Zhong W.Y."/>
            <person name="Ma X.K."/>
            <person name="Ma L."/>
            <person name="Huang J."/>
            <person name="Chen G.Z."/>
            <person name="Huang M.Z."/>
            <person name="Huang L."/>
            <person name="Peng D.H."/>
            <person name="Luo Y.B."/>
            <person name="Zou S.Q."/>
            <person name="Chen S.P."/>
            <person name="Lan S."/>
            <person name="Tsai W.C."/>
            <person name="Van de Peer Y."/>
            <person name="Liu Z.J."/>
        </authorList>
    </citation>
    <scope>NUCLEOTIDE SEQUENCE [LARGE SCALE GENOMIC DNA]</scope>
    <source>
        <strain evidence="2">Lor287</strain>
    </source>
</reference>
<feature type="region of interest" description="Disordered" evidence="1">
    <location>
        <begin position="1"/>
        <end position="78"/>
    </location>
</feature>
<sequence>MGSLCTQTNFKLQLNPTSTHHKHTQRDRPVRPSTRAVSNPANSPLAGETKHTPGGTGSPARWPTRRREVTGRDPTAPNRELLLARQVQYRGRERMSENERLKCFPKCFMKRKEIHHYTLHRLDQPHTDVH</sequence>
<evidence type="ECO:0000313" key="3">
    <source>
        <dbReference type="Proteomes" id="UP001418222"/>
    </source>
</evidence>
<comment type="caution">
    <text evidence="2">The sequence shown here is derived from an EMBL/GenBank/DDBJ whole genome shotgun (WGS) entry which is preliminary data.</text>
</comment>